<evidence type="ECO:0000259" key="2">
    <source>
        <dbReference type="Pfam" id="PF05764"/>
    </source>
</evidence>
<feature type="region of interest" description="Disordered" evidence="1">
    <location>
        <begin position="83"/>
        <end position="113"/>
    </location>
</feature>
<feature type="compositionally biased region" description="Basic and acidic residues" evidence="1">
    <location>
        <begin position="16"/>
        <end position="26"/>
    </location>
</feature>
<accession>A0A8S0TBA6</accession>
<dbReference type="Proteomes" id="UP000594638">
    <property type="component" value="Unassembled WGS sequence"/>
</dbReference>
<keyword evidence="4" id="KW-1185">Reference proteome</keyword>
<dbReference type="AlphaFoldDB" id="A0A8S0TBA6"/>
<dbReference type="InterPro" id="IPR046757">
    <property type="entry name" value="YL1_N"/>
</dbReference>
<dbReference type="EMBL" id="CACTIH010005788">
    <property type="protein sequence ID" value="CAA3001879.1"/>
    <property type="molecule type" value="Genomic_DNA"/>
</dbReference>
<protein>
    <submittedName>
        <fullName evidence="3">SWR1 complex subunit 2</fullName>
    </submittedName>
</protein>
<dbReference type="Gramene" id="OE9A082301T1">
    <property type="protein sequence ID" value="OE9A082301C1"/>
    <property type="gene ID" value="OE9A082301"/>
</dbReference>
<comment type="caution">
    <text evidence="3">The sequence shown here is derived from an EMBL/GenBank/DDBJ whole genome shotgun (WGS) entry which is preliminary data.</text>
</comment>
<gene>
    <name evidence="3" type="ORF">OLEA9_A082301</name>
</gene>
<dbReference type="PANTHER" id="PTHR13275">
    <property type="entry name" value="YL-1 PROTEIN TRANSCRIPTION FACTOR-LIKE 1"/>
    <property type="match status" value="1"/>
</dbReference>
<name>A0A8S0TBA6_OLEEU</name>
<dbReference type="Pfam" id="PF05764">
    <property type="entry name" value="YL1"/>
    <property type="match status" value="1"/>
</dbReference>
<organism evidence="3 4">
    <name type="scientific">Olea europaea subsp. europaea</name>
    <dbReference type="NCBI Taxonomy" id="158383"/>
    <lineage>
        <taxon>Eukaryota</taxon>
        <taxon>Viridiplantae</taxon>
        <taxon>Streptophyta</taxon>
        <taxon>Embryophyta</taxon>
        <taxon>Tracheophyta</taxon>
        <taxon>Spermatophyta</taxon>
        <taxon>Magnoliopsida</taxon>
        <taxon>eudicotyledons</taxon>
        <taxon>Gunneridae</taxon>
        <taxon>Pentapetalae</taxon>
        <taxon>asterids</taxon>
        <taxon>lamiids</taxon>
        <taxon>Lamiales</taxon>
        <taxon>Oleaceae</taxon>
        <taxon>Oleeae</taxon>
        <taxon>Olea</taxon>
    </lineage>
</organism>
<evidence type="ECO:0000313" key="3">
    <source>
        <dbReference type="EMBL" id="CAA3001879.1"/>
    </source>
</evidence>
<reference evidence="3 4" key="1">
    <citation type="submission" date="2019-12" db="EMBL/GenBank/DDBJ databases">
        <authorList>
            <person name="Alioto T."/>
            <person name="Alioto T."/>
            <person name="Gomez Garrido J."/>
        </authorList>
    </citation>
    <scope>NUCLEOTIDE SEQUENCE [LARGE SCALE GENOMIC DNA]</scope>
</reference>
<feature type="region of interest" description="Disordered" evidence="1">
    <location>
        <begin position="16"/>
        <end position="37"/>
    </location>
</feature>
<dbReference type="PANTHER" id="PTHR13275:SF4">
    <property type="entry name" value="VACUOLAR PROTEIN SORTING-ASSOCIATED PROTEIN 72 HOMOLOG"/>
    <property type="match status" value="1"/>
</dbReference>
<dbReference type="GO" id="GO:0005634">
    <property type="term" value="C:nucleus"/>
    <property type="evidence" value="ECO:0007669"/>
    <property type="project" value="TreeGrafter"/>
</dbReference>
<evidence type="ECO:0000256" key="1">
    <source>
        <dbReference type="SAM" id="MobiDB-lite"/>
    </source>
</evidence>
<proteinExistence type="predicted"/>
<sequence>MRTRDPIPKHKFCKERTEVEVEEKTGKNGPLSGFAGGNTKEEIQLHVFLDHTSRLTRGKRMTKLLNEEIKEDETFWNQEALKEEENDVEYEEEAEVADVNDSDFDEDISSMLL</sequence>
<feature type="domain" description="Vps72/YL1 N-terminal" evidence="2">
    <location>
        <begin position="53"/>
        <end position="107"/>
    </location>
</feature>
<evidence type="ECO:0000313" key="4">
    <source>
        <dbReference type="Proteomes" id="UP000594638"/>
    </source>
</evidence>
<dbReference type="OrthoDB" id="1738164at2759"/>